<dbReference type="EMBL" id="JACWMW010000001">
    <property type="protein sequence ID" value="MBD1383733.1"/>
    <property type="molecule type" value="Genomic_DNA"/>
</dbReference>
<organism evidence="2 3">
    <name type="scientific">Mucilaginibacter rigui</name>
    <dbReference type="NCBI Taxonomy" id="534635"/>
    <lineage>
        <taxon>Bacteria</taxon>
        <taxon>Pseudomonadati</taxon>
        <taxon>Bacteroidota</taxon>
        <taxon>Sphingobacteriia</taxon>
        <taxon>Sphingobacteriales</taxon>
        <taxon>Sphingobacteriaceae</taxon>
        <taxon>Mucilaginibacter</taxon>
    </lineage>
</organism>
<keyword evidence="3" id="KW-1185">Reference proteome</keyword>
<reference evidence="2 3" key="1">
    <citation type="submission" date="2020-09" db="EMBL/GenBank/DDBJ databases">
        <title>Novel species of Mucilaginibacter isolated from a glacier on the Tibetan Plateau.</title>
        <authorList>
            <person name="Liu Q."/>
            <person name="Xin Y.-H."/>
        </authorList>
    </citation>
    <scope>NUCLEOTIDE SEQUENCE [LARGE SCALE GENOMIC DNA]</scope>
    <source>
        <strain evidence="2 3">CGMCC 1.13878</strain>
    </source>
</reference>
<comment type="caution">
    <text evidence="2">The sequence shown here is derived from an EMBL/GenBank/DDBJ whole genome shotgun (WGS) entry which is preliminary data.</text>
</comment>
<evidence type="ECO:0000313" key="3">
    <source>
        <dbReference type="Proteomes" id="UP000618754"/>
    </source>
</evidence>
<protein>
    <submittedName>
        <fullName evidence="2">Uncharacterized protein</fullName>
    </submittedName>
</protein>
<gene>
    <name evidence="2" type="ORF">IDJ75_00460</name>
</gene>
<sequence>MVPDDYLKWGQVILNGTALVAGGWFYKAYVENLKESLNSKEEQTKTALMNMNFWKDKSAELEKKTPEFVEKILSDRIKIREEEITRLSEDKDSHIQELNIQRQELSVLKSELEKAKDVSRQAISIENYFDDDTFDKTELEIEEMGIVGVDSGQLMITDPCYIDSEWVKEEFENIRLYKDKNTSIIYQYEKDFGHFDDIIIGYDKTVNELINDNILERLETSSEFNYSYKGVCAATFSKKGFGELNYKKGHKGAGIAFGTLLGDGEYKVYAEKYNGEIFRVYIDLI</sequence>
<name>A0ABR7WZG1_9SPHI</name>
<proteinExistence type="predicted"/>
<evidence type="ECO:0000256" key="1">
    <source>
        <dbReference type="SAM" id="Coils"/>
    </source>
</evidence>
<feature type="coiled-coil region" evidence="1">
    <location>
        <begin position="84"/>
        <end position="118"/>
    </location>
</feature>
<evidence type="ECO:0000313" key="2">
    <source>
        <dbReference type="EMBL" id="MBD1383733.1"/>
    </source>
</evidence>
<dbReference type="RefSeq" id="WP_191173654.1">
    <property type="nucleotide sequence ID" value="NZ_JACWMW010000001.1"/>
</dbReference>
<keyword evidence="1" id="KW-0175">Coiled coil</keyword>
<dbReference type="Proteomes" id="UP000618754">
    <property type="component" value="Unassembled WGS sequence"/>
</dbReference>
<accession>A0ABR7WZG1</accession>